<dbReference type="GO" id="GO:0005829">
    <property type="term" value="C:cytosol"/>
    <property type="evidence" value="ECO:0007669"/>
    <property type="project" value="TreeGrafter"/>
</dbReference>
<dbReference type="InterPro" id="IPR047187">
    <property type="entry name" value="SF1_C_Upf1"/>
</dbReference>
<feature type="domain" description="DNA2/NAM7 helicase-like C-terminal" evidence="4">
    <location>
        <begin position="533"/>
        <end position="713"/>
    </location>
</feature>
<dbReference type="Pfam" id="PF13086">
    <property type="entry name" value="AAA_11"/>
    <property type="match status" value="1"/>
</dbReference>
<dbReference type="Proteomes" id="UP001296104">
    <property type="component" value="Unassembled WGS sequence"/>
</dbReference>
<dbReference type="SUPFAM" id="SSF52540">
    <property type="entry name" value="P-loop containing nucleoside triphosphate hydrolases"/>
    <property type="match status" value="1"/>
</dbReference>
<keyword evidence="1 5" id="KW-0067">ATP-binding</keyword>
<dbReference type="EMBL" id="CAVMBE010000001">
    <property type="protein sequence ID" value="CAK3750563.1"/>
    <property type="molecule type" value="Genomic_DNA"/>
</dbReference>
<evidence type="ECO:0000259" key="3">
    <source>
        <dbReference type="Pfam" id="PF13086"/>
    </source>
</evidence>
<dbReference type="InterPro" id="IPR041677">
    <property type="entry name" value="DNA2/NAM7_AAA_11"/>
</dbReference>
<feature type="domain" description="DNA2/NAM7 helicase helicase" evidence="3">
    <location>
        <begin position="263"/>
        <end position="348"/>
    </location>
</feature>
<dbReference type="Pfam" id="PF13087">
    <property type="entry name" value="AAA_12"/>
    <property type="match status" value="1"/>
</dbReference>
<dbReference type="InterPro" id="IPR045055">
    <property type="entry name" value="DNA2/NAM7-like"/>
</dbReference>
<gene>
    <name evidence="5" type="ORF">LECACI_7A000173</name>
</gene>
<evidence type="ECO:0000259" key="4">
    <source>
        <dbReference type="Pfam" id="PF13087"/>
    </source>
</evidence>
<accession>A0AAI8W0L1</accession>
<keyword evidence="1 5" id="KW-0347">Helicase</keyword>
<keyword evidence="1 5" id="KW-0547">Nucleotide-binding</keyword>
<dbReference type="GO" id="GO:0004386">
    <property type="term" value="F:helicase activity"/>
    <property type="evidence" value="ECO:0007669"/>
    <property type="project" value="UniProtKB-KW"/>
</dbReference>
<dbReference type="GO" id="GO:0035194">
    <property type="term" value="P:regulatory ncRNA-mediated post-transcriptional gene silencing"/>
    <property type="evidence" value="ECO:0007669"/>
    <property type="project" value="TreeGrafter"/>
</dbReference>
<organism evidence="5 6">
    <name type="scientific">Lecanosticta acicola</name>
    <dbReference type="NCBI Taxonomy" id="111012"/>
    <lineage>
        <taxon>Eukaryota</taxon>
        <taxon>Fungi</taxon>
        <taxon>Dikarya</taxon>
        <taxon>Ascomycota</taxon>
        <taxon>Pezizomycotina</taxon>
        <taxon>Dothideomycetes</taxon>
        <taxon>Dothideomycetidae</taxon>
        <taxon>Mycosphaerellales</taxon>
        <taxon>Mycosphaerellaceae</taxon>
        <taxon>Lecanosticta</taxon>
    </lineage>
</organism>
<reference evidence="5" key="1">
    <citation type="submission" date="2023-11" db="EMBL/GenBank/DDBJ databases">
        <authorList>
            <person name="Alioto T."/>
            <person name="Alioto T."/>
            <person name="Gomez Garrido J."/>
        </authorList>
    </citation>
    <scope>NUCLEOTIDE SEQUENCE</scope>
</reference>
<dbReference type="InterPro" id="IPR027417">
    <property type="entry name" value="P-loop_NTPase"/>
</dbReference>
<sequence>MTERILDPYARPYIPLDLVRANHAPAIVLPSAPAASINYEAYINLFVADNFRADTRVSAYYHAAKDSAPTNTSEQPETISAASLPAYFASALTREAAALQKHCDEHALYNVVLVRSPSEATPFVYQLSVPGLREPSLSIEIGDVVCVRQLVFAPTGKIAFTSPSSPYPIYGQHNAVVWGVNRQNETLSLRIDWLEPGSGRFNICFTVQKLRLDAMRGAIADAAGELHSLNAWFHSMTFPDPAHGILQYDLKRGDSPLDLHDEELNYEQLKAVQAVLRQDYGPVPYLVTGPPGTGKTKTVVETALQILSNDDKPALLLCAPSDPACDTLVQRLSKHLNPQRLLRLNAPSRSFPEVPNTVLPFCHVEGAAFSLPPFTAFMKKQVVVVTCRDAVMLLKACLSNRDLCTLELGLWTAFHPHATSRIPPLHWTGLIMDEAAQATEPESMLPLLVVAPPQTTVSDLKRPPFVLMVGDQHQLGPRTASKEPEMQQSMFERLLRLSLYQDHPLARSRHSGGTIRPLTKDMLPVIRPPFADLIRNYRSHPAIIATPSSLFYHDTLEPTATSTDSLLQWHAFGKRKFPLLFANNSSRDEIEQDGGGWFNIGEADIALRYAMSFARERCLAPHEICIMSPFRAQVNVLRLKARSPEYKLSGVNIGPLEAFQGLESRLFILCTTRARDRFVDQDIARGLGIIFEPRRFNMALTRAKEGLIVIGNPEVLMQDENWASFMAFCHRNGAWEGPTHDLHWPHSSKIKMSRLEKQLAYREKLEEDEARLDKVARKLGHLKLGMSEEEAFYESGIHAQLAVGLPEEVERLETQDGSSDNEEVHSST</sequence>
<name>A0AAI8W0L1_9PEZI</name>
<dbReference type="Gene3D" id="3.40.50.300">
    <property type="entry name" value="P-loop containing nucleotide triphosphate hydrolases"/>
    <property type="match status" value="2"/>
</dbReference>
<dbReference type="InterPro" id="IPR041679">
    <property type="entry name" value="DNA2/NAM7-like_C"/>
</dbReference>
<dbReference type="CDD" id="cd18808">
    <property type="entry name" value="SF1_C_Upf1"/>
    <property type="match status" value="1"/>
</dbReference>
<keyword evidence="6" id="KW-1185">Reference proteome</keyword>
<evidence type="ECO:0000256" key="2">
    <source>
        <dbReference type="SAM" id="MobiDB-lite"/>
    </source>
</evidence>
<dbReference type="PANTHER" id="PTHR10887:SF419">
    <property type="entry name" value="RNA HELICASE MOV10L1"/>
    <property type="match status" value="1"/>
</dbReference>
<protein>
    <submittedName>
        <fullName evidence="5">Helicase Mov10l1</fullName>
    </submittedName>
</protein>
<dbReference type="AlphaFoldDB" id="A0AAI8W0L1"/>
<evidence type="ECO:0000313" key="5">
    <source>
        <dbReference type="EMBL" id="CAK3750563.1"/>
    </source>
</evidence>
<evidence type="ECO:0000256" key="1">
    <source>
        <dbReference type="ARBA" id="ARBA00022806"/>
    </source>
</evidence>
<dbReference type="PANTHER" id="PTHR10887">
    <property type="entry name" value="DNA2/NAM7 HELICASE FAMILY"/>
    <property type="match status" value="1"/>
</dbReference>
<feature type="region of interest" description="Disordered" evidence="2">
    <location>
        <begin position="809"/>
        <end position="828"/>
    </location>
</feature>
<proteinExistence type="predicted"/>
<keyword evidence="1 5" id="KW-0378">Hydrolase</keyword>
<evidence type="ECO:0000313" key="6">
    <source>
        <dbReference type="Proteomes" id="UP001296104"/>
    </source>
</evidence>
<comment type="caution">
    <text evidence="5">The sequence shown here is derived from an EMBL/GenBank/DDBJ whole genome shotgun (WGS) entry which is preliminary data.</text>
</comment>